<comment type="caution">
    <text evidence="2">The sequence shown here is derived from an EMBL/GenBank/DDBJ whole genome shotgun (WGS) entry which is preliminary data.</text>
</comment>
<feature type="transmembrane region" description="Helical" evidence="1">
    <location>
        <begin position="7"/>
        <end position="25"/>
    </location>
</feature>
<dbReference type="EMBL" id="JRNU01000036">
    <property type="protein sequence ID" value="KGF51483.1"/>
    <property type="molecule type" value="Genomic_DNA"/>
</dbReference>
<name>A0A096AWN1_9BACT</name>
<keyword evidence="1" id="KW-0472">Membrane</keyword>
<reference evidence="2 3" key="1">
    <citation type="submission" date="2014-07" db="EMBL/GenBank/DDBJ databases">
        <authorList>
            <person name="McCorrison J."/>
            <person name="Sanka R."/>
            <person name="Torralba M."/>
            <person name="Gillis M."/>
            <person name="Haft D.H."/>
            <person name="Methe B."/>
            <person name="Sutton G."/>
            <person name="Nelson K.E."/>
        </authorList>
    </citation>
    <scope>NUCLEOTIDE SEQUENCE [LARGE SCALE GENOMIC DNA]</scope>
    <source>
        <strain evidence="2 3">DNF00058</strain>
    </source>
</reference>
<gene>
    <name evidence="2" type="ORF">HMPREF9302_07235</name>
</gene>
<feature type="transmembrane region" description="Helical" evidence="1">
    <location>
        <begin position="31"/>
        <end position="50"/>
    </location>
</feature>
<dbReference type="Proteomes" id="UP000029614">
    <property type="component" value="Unassembled WGS sequence"/>
</dbReference>
<keyword evidence="1" id="KW-0812">Transmembrane</keyword>
<dbReference type="AlphaFoldDB" id="A0A096AWN1"/>
<organism evidence="2 3">
    <name type="scientific">Prevotella amnii DNF00058</name>
    <dbReference type="NCBI Taxonomy" id="1401066"/>
    <lineage>
        <taxon>Bacteria</taxon>
        <taxon>Pseudomonadati</taxon>
        <taxon>Bacteroidota</taxon>
        <taxon>Bacteroidia</taxon>
        <taxon>Bacteroidales</taxon>
        <taxon>Prevotellaceae</taxon>
        <taxon>Prevotella</taxon>
    </lineage>
</organism>
<proteinExistence type="predicted"/>
<evidence type="ECO:0000313" key="3">
    <source>
        <dbReference type="Proteomes" id="UP000029614"/>
    </source>
</evidence>
<evidence type="ECO:0000256" key="1">
    <source>
        <dbReference type="SAM" id="Phobius"/>
    </source>
</evidence>
<accession>A0A096AWN1</accession>
<protein>
    <submittedName>
        <fullName evidence="2">Uncharacterized protein</fullName>
    </submittedName>
</protein>
<keyword evidence="3" id="KW-1185">Reference proteome</keyword>
<keyword evidence="1" id="KW-1133">Transmembrane helix</keyword>
<sequence length="140" mass="16425">MTIPYKYPNIIIGIILILIIPIIIFFFKRNIISFISCMFLSFLINLLVIYKYGNTLHINGNGDIVIRNIFFSKKNILKKNIKCIYIHSEHVFFKDTIYINFRIGTERKVIHLGTLSSKETKLLYSYLNDNIGNPIEIITY</sequence>
<evidence type="ECO:0000313" key="2">
    <source>
        <dbReference type="EMBL" id="KGF51483.1"/>
    </source>
</evidence>